<proteinExistence type="inferred from homology"/>
<dbReference type="EC" id="2.7.7.9" evidence="2"/>
<dbReference type="AlphaFoldDB" id="A0A2M6WI72"/>
<name>A0A2M6WI72_9BACT</name>
<evidence type="ECO:0000259" key="6">
    <source>
        <dbReference type="Pfam" id="PF00483"/>
    </source>
</evidence>
<comment type="catalytic activity">
    <reaction evidence="5">
        <text>alpha-D-glucose 1-phosphate + UTP + H(+) = UDP-alpha-D-glucose + diphosphate</text>
        <dbReference type="Rhea" id="RHEA:19889"/>
        <dbReference type="ChEBI" id="CHEBI:15378"/>
        <dbReference type="ChEBI" id="CHEBI:33019"/>
        <dbReference type="ChEBI" id="CHEBI:46398"/>
        <dbReference type="ChEBI" id="CHEBI:58601"/>
        <dbReference type="ChEBI" id="CHEBI:58885"/>
        <dbReference type="EC" id="2.7.7.9"/>
    </reaction>
</comment>
<evidence type="ECO:0000313" key="7">
    <source>
        <dbReference type="EMBL" id="PIT92434.1"/>
    </source>
</evidence>
<reference evidence="8" key="1">
    <citation type="submission" date="2017-09" db="EMBL/GenBank/DDBJ databases">
        <title>Depth-based differentiation of microbial function through sediment-hosted aquifers and enrichment of novel symbionts in the deep terrestrial subsurface.</title>
        <authorList>
            <person name="Probst A.J."/>
            <person name="Ladd B."/>
            <person name="Jarett J.K."/>
            <person name="Geller-Mcgrath D.E."/>
            <person name="Sieber C.M.K."/>
            <person name="Emerson J.B."/>
            <person name="Anantharaman K."/>
            <person name="Thomas B.C."/>
            <person name="Malmstrom R."/>
            <person name="Stieglmeier M."/>
            <person name="Klingl A."/>
            <person name="Woyke T."/>
            <person name="Ryan C.M."/>
            <person name="Banfield J.F."/>
        </authorList>
    </citation>
    <scope>NUCLEOTIDE SEQUENCE [LARGE SCALE GENOMIC DNA]</scope>
</reference>
<dbReference type="SUPFAM" id="SSF53448">
    <property type="entry name" value="Nucleotide-diphospho-sugar transferases"/>
    <property type="match status" value="1"/>
</dbReference>
<gene>
    <name evidence="7" type="ORF">COU08_02465</name>
</gene>
<evidence type="ECO:0000256" key="4">
    <source>
        <dbReference type="ARBA" id="ARBA00022695"/>
    </source>
</evidence>
<dbReference type="InterPro" id="IPR005771">
    <property type="entry name" value="GalU_uridylyltTrfase_bac/arc"/>
</dbReference>
<keyword evidence="4" id="KW-0548">Nucleotidyltransferase</keyword>
<organism evidence="7 8">
    <name type="scientific">Candidatus Harrisonbacteria bacterium CG10_big_fil_rev_8_21_14_0_10_42_17</name>
    <dbReference type="NCBI Taxonomy" id="1974584"/>
    <lineage>
        <taxon>Bacteria</taxon>
        <taxon>Candidatus Harrisoniibacteriota</taxon>
    </lineage>
</organism>
<evidence type="ECO:0000313" key="8">
    <source>
        <dbReference type="Proteomes" id="UP000228635"/>
    </source>
</evidence>
<dbReference type="GO" id="GO:0006011">
    <property type="term" value="P:UDP-alpha-D-glucose metabolic process"/>
    <property type="evidence" value="ECO:0007669"/>
    <property type="project" value="InterPro"/>
</dbReference>
<accession>A0A2M6WI72</accession>
<comment type="similarity">
    <text evidence="1">Belongs to the UDPGP type 2 family.</text>
</comment>
<dbReference type="Gene3D" id="3.90.550.10">
    <property type="entry name" value="Spore Coat Polysaccharide Biosynthesis Protein SpsA, Chain A"/>
    <property type="match status" value="1"/>
</dbReference>
<evidence type="ECO:0000256" key="2">
    <source>
        <dbReference type="ARBA" id="ARBA00012415"/>
    </source>
</evidence>
<evidence type="ECO:0000256" key="1">
    <source>
        <dbReference type="ARBA" id="ARBA00006890"/>
    </source>
</evidence>
<dbReference type="PANTHER" id="PTHR43197">
    <property type="entry name" value="UTP--GLUCOSE-1-PHOSPHATE URIDYLYLTRANSFERASE"/>
    <property type="match status" value="1"/>
</dbReference>
<comment type="caution">
    <text evidence="7">The sequence shown here is derived from an EMBL/GenBank/DDBJ whole genome shotgun (WGS) entry which is preliminary data.</text>
</comment>
<dbReference type="GO" id="GO:0003983">
    <property type="term" value="F:UTP:glucose-1-phosphate uridylyltransferase activity"/>
    <property type="evidence" value="ECO:0007669"/>
    <property type="project" value="UniProtKB-EC"/>
</dbReference>
<dbReference type="Proteomes" id="UP000228635">
    <property type="component" value="Unassembled WGS sequence"/>
</dbReference>
<dbReference type="InterPro" id="IPR029044">
    <property type="entry name" value="Nucleotide-diphossugar_trans"/>
</dbReference>
<dbReference type="PANTHER" id="PTHR43197:SF1">
    <property type="entry name" value="UTP--GLUCOSE-1-PHOSPHATE URIDYLYLTRANSFERASE"/>
    <property type="match status" value="1"/>
</dbReference>
<dbReference type="EMBL" id="PFBA01000023">
    <property type="protein sequence ID" value="PIT92434.1"/>
    <property type="molecule type" value="Genomic_DNA"/>
</dbReference>
<protein>
    <recommendedName>
        <fullName evidence="2">UTP--glucose-1-phosphate uridylyltransferase</fullName>
        <ecNumber evidence="2">2.7.7.9</ecNumber>
    </recommendedName>
</protein>
<evidence type="ECO:0000256" key="5">
    <source>
        <dbReference type="ARBA" id="ARBA00048128"/>
    </source>
</evidence>
<feature type="domain" description="Nucleotidyl transferase" evidence="6">
    <location>
        <begin position="16"/>
        <end position="220"/>
    </location>
</feature>
<dbReference type="InterPro" id="IPR005835">
    <property type="entry name" value="NTP_transferase_dom"/>
</dbReference>
<dbReference type="CDD" id="cd04181">
    <property type="entry name" value="NTP_transferase"/>
    <property type="match status" value="1"/>
</dbReference>
<keyword evidence="3" id="KW-0808">Transferase</keyword>
<dbReference type="Pfam" id="PF00483">
    <property type="entry name" value="NTP_transferase"/>
    <property type="match status" value="1"/>
</dbReference>
<sequence length="254" mass="28535">MKSTRREKGMAVFIPAAGLGTRLRPITEIIPKEMFPVGKKPLLEHTIEQCKKAGCKRVIIALAKGELSSRIIKDYFQNGARCGMHIEYVYAPPTGIDKAFRAAKKNLENKPFLFLAGDMYITSTKLIKTLFSEFKKHPEGVLALRKEKETHRFAMAECSTKKKGTVTIKHLVEKPERDKSPSELASVGIMMLPRNFYRYFGTGKKEVQLSATLNAMFKEHPAQGMVTSEKIFDCSNIAEWVAANQYVLKASTAE</sequence>
<evidence type="ECO:0000256" key="3">
    <source>
        <dbReference type="ARBA" id="ARBA00022679"/>
    </source>
</evidence>